<dbReference type="GeneID" id="10287676"/>
<proteinExistence type="inferred from homology"/>
<dbReference type="HOGENOM" id="CLU_000022_59_0_2"/>
<dbReference type="SUPFAM" id="SSF56801">
    <property type="entry name" value="Acetyl-CoA synthetase-like"/>
    <property type="match status" value="1"/>
</dbReference>
<feature type="domain" description="AMP-dependent synthetase/ligase" evidence="3">
    <location>
        <begin position="12"/>
        <end position="331"/>
    </location>
</feature>
<dbReference type="Gene3D" id="3.30.300.30">
    <property type="match status" value="1"/>
</dbReference>
<dbReference type="InterPro" id="IPR045851">
    <property type="entry name" value="AMP-bd_C_sf"/>
</dbReference>
<evidence type="ECO:0000313" key="6">
    <source>
        <dbReference type="Proteomes" id="UP000007485"/>
    </source>
</evidence>
<dbReference type="FunFam" id="3.30.300.30:FF:000008">
    <property type="entry name" value="2,3-dihydroxybenzoate-AMP ligase"/>
    <property type="match status" value="1"/>
</dbReference>
<dbReference type="PANTHER" id="PTHR43201:SF8">
    <property type="entry name" value="ACYL-COA SYNTHETASE FAMILY MEMBER 3"/>
    <property type="match status" value="1"/>
</dbReference>
<dbReference type="InterPro" id="IPR020845">
    <property type="entry name" value="AMP-binding_CS"/>
</dbReference>
<keyword evidence="2 5" id="KW-0436">Ligase</keyword>
<accession>F0QYW0</accession>
<evidence type="ECO:0000313" key="5">
    <source>
        <dbReference type="EMBL" id="ADY00241.1"/>
    </source>
</evidence>
<protein>
    <submittedName>
        <fullName evidence="5">Long-chain fatty-acid-CoA ligase</fullName>
    </submittedName>
</protein>
<reference evidence="5 6" key="1">
    <citation type="journal article" date="2011" name="J. Bacteriol.">
        <title>Complete genome sequence of 'Vulcanisaeta moutnovskia' strain 768-28, a novel member of the hyperthermophilic crenarchaeal genus vulcanisaeta.</title>
        <authorList>
            <person name="Gumerov V.M."/>
            <person name="Mardanov A.V."/>
            <person name="Beletsky A.V."/>
            <person name="Prokofeva M.I."/>
            <person name="Bonch-Osmolovskaya E.A."/>
            <person name="Ravin N.V."/>
            <person name="Skryabin K.G."/>
        </authorList>
    </citation>
    <scope>NUCLEOTIDE SEQUENCE [LARGE SCALE GENOMIC DNA]</scope>
    <source>
        <strain evidence="5 6">768-28</strain>
    </source>
</reference>
<dbReference type="EMBL" id="CP002529">
    <property type="protein sequence ID" value="ADY00241.1"/>
    <property type="molecule type" value="Genomic_DNA"/>
</dbReference>
<dbReference type="InterPro" id="IPR025110">
    <property type="entry name" value="AMP-bd_C"/>
</dbReference>
<sequence length="477" mass="53661">MLESLLRHRARIEDSIAIKVGNDSYTYSHLEALSNRIAYALSNLGVRFGDRVITLIRSPIHHVTTFFALRKIGATLVPVNPRLGIDFLNFVINDVRPSLIIDDYYGKGISMDKVIEDANHGYSYEYRMNLDEIAMILYTGGTTGPPKGAMVHEGSILWNAIITVISWGLTKNDCTIVSLPLYHTGGWNVLLMPLLLVGGKVVLPETDKFDPDWTIQTLVREGCTVYMGVPTMLDSISKSPLFESMDLSHVLFINGGGPLLPNVAQRFINKGYRIFQGYGLTEAGPNNFYIAPERYRDKVMSVGKPLLFIEMKLSEEGELLIKGPHVFKGYWNRPGERPFTEDGYLRTGDLFVIDRDGDFSFLDRKKDMIKTGGENVYSTEVEVALKQLPYIDDAAVFGVPDEHWGEAVVAVVVKKPGFKVTEDDVKKDLKKVLASFKVPKRIIFVKEIPKTQIGKISKRELRERYIKDGFKDVLDEG</sequence>
<evidence type="ECO:0000256" key="2">
    <source>
        <dbReference type="ARBA" id="ARBA00022598"/>
    </source>
</evidence>
<dbReference type="Proteomes" id="UP000007485">
    <property type="component" value="Chromosome"/>
</dbReference>
<dbReference type="Pfam" id="PF00501">
    <property type="entry name" value="AMP-binding"/>
    <property type="match status" value="1"/>
</dbReference>
<dbReference type="STRING" id="985053.VMUT_0024"/>
<dbReference type="OrthoDB" id="193284at2157"/>
<dbReference type="GO" id="GO:0006631">
    <property type="term" value="P:fatty acid metabolic process"/>
    <property type="evidence" value="ECO:0007669"/>
    <property type="project" value="TreeGrafter"/>
</dbReference>
<evidence type="ECO:0000259" key="3">
    <source>
        <dbReference type="Pfam" id="PF00501"/>
    </source>
</evidence>
<dbReference type="InterPro" id="IPR042099">
    <property type="entry name" value="ANL_N_sf"/>
</dbReference>
<dbReference type="eggNOG" id="arCOG00856">
    <property type="taxonomic scope" value="Archaea"/>
</dbReference>
<dbReference type="GO" id="GO:0031956">
    <property type="term" value="F:medium-chain fatty acid-CoA ligase activity"/>
    <property type="evidence" value="ECO:0007669"/>
    <property type="project" value="TreeGrafter"/>
</dbReference>
<dbReference type="KEGG" id="vmo:VMUT_0024"/>
<dbReference type="RefSeq" id="WP_013603405.1">
    <property type="nucleotide sequence ID" value="NC_015151.1"/>
</dbReference>
<dbReference type="AlphaFoldDB" id="F0QYW0"/>
<dbReference type="Pfam" id="PF13193">
    <property type="entry name" value="AMP-binding_C"/>
    <property type="match status" value="1"/>
</dbReference>
<comment type="similarity">
    <text evidence="1">Belongs to the ATP-dependent AMP-binding enzyme family.</text>
</comment>
<organism evidence="5 6">
    <name type="scientific">Vulcanisaeta moutnovskia (strain 768-28)</name>
    <dbReference type="NCBI Taxonomy" id="985053"/>
    <lineage>
        <taxon>Archaea</taxon>
        <taxon>Thermoproteota</taxon>
        <taxon>Thermoprotei</taxon>
        <taxon>Thermoproteales</taxon>
        <taxon>Thermoproteaceae</taxon>
        <taxon>Vulcanisaeta</taxon>
    </lineage>
</organism>
<gene>
    <name evidence="5" type="ordered locus">VMUT_0024</name>
</gene>
<dbReference type="PANTHER" id="PTHR43201">
    <property type="entry name" value="ACYL-COA SYNTHETASE"/>
    <property type="match status" value="1"/>
</dbReference>
<evidence type="ECO:0000256" key="1">
    <source>
        <dbReference type="ARBA" id="ARBA00006432"/>
    </source>
</evidence>
<dbReference type="PROSITE" id="PS00455">
    <property type="entry name" value="AMP_BINDING"/>
    <property type="match status" value="1"/>
</dbReference>
<evidence type="ECO:0000259" key="4">
    <source>
        <dbReference type="Pfam" id="PF13193"/>
    </source>
</evidence>
<feature type="domain" description="AMP-binding enzyme C-terminal" evidence="4">
    <location>
        <begin position="380"/>
        <end position="455"/>
    </location>
</feature>
<dbReference type="InterPro" id="IPR000873">
    <property type="entry name" value="AMP-dep_synth/lig_dom"/>
</dbReference>
<name>F0QYW0_VULM7</name>
<dbReference type="Gene3D" id="3.40.50.12780">
    <property type="entry name" value="N-terminal domain of ligase-like"/>
    <property type="match status" value="1"/>
</dbReference>
<keyword evidence="6" id="KW-1185">Reference proteome</keyword>